<dbReference type="Pfam" id="PF01553">
    <property type="entry name" value="Acyltransferase"/>
    <property type="match status" value="1"/>
</dbReference>
<dbReference type="SUPFAM" id="SSF69593">
    <property type="entry name" value="Glycerol-3-phosphate (1)-acyltransferase"/>
    <property type="match status" value="1"/>
</dbReference>
<dbReference type="PANTHER" id="PTHR10434:SF48">
    <property type="entry name" value="PUTATIVE-RELATED"/>
    <property type="match status" value="1"/>
</dbReference>
<evidence type="ECO:0000313" key="5">
    <source>
        <dbReference type="EMBL" id="CBJ32130.1"/>
    </source>
</evidence>
<feature type="domain" description="Phospholipid/glycerol acyltransferase" evidence="4">
    <location>
        <begin position="83"/>
        <end position="233"/>
    </location>
</feature>
<name>D7FWP2_ECTSI</name>
<dbReference type="SMART" id="SM00563">
    <property type="entry name" value="PlsC"/>
    <property type="match status" value="1"/>
</dbReference>
<evidence type="ECO:0000256" key="3">
    <source>
        <dbReference type="SAM" id="Phobius"/>
    </source>
</evidence>
<reference evidence="5 6" key="1">
    <citation type="journal article" date="2010" name="Nature">
        <title>The Ectocarpus genome and the independent evolution of multicellularity in brown algae.</title>
        <authorList>
            <person name="Cock J.M."/>
            <person name="Sterck L."/>
            <person name="Rouze P."/>
            <person name="Scornet D."/>
            <person name="Allen A.E."/>
            <person name="Amoutzias G."/>
            <person name="Anthouard V."/>
            <person name="Artiguenave F."/>
            <person name="Aury J.M."/>
            <person name="Badger J.H."/>
            <person name="Beszteri B."/>
            <person name="Billiau K."/>
            <person name="Bonnet E."/>
            <person name="Bothwell J.H."/>
            <person name="Bowler C."/>
            <person name="Boyen C."/>
            <person name="Brownlee C."/>
            <person name="Carrano C.J."/>
            <person name="Charrier B."/>
            <person name="Cho G.Y."/>
            <person name="Coelho S.M."/>
            <person name="Collen J."/>
            <person name="Corre E."/>
            <person name="Da Silva C."/>
            <person name="Delage L."/>
            <person name="Delaroque N."/>
            <person name="Dittami S.M."/>
            <person name="Doulbeau S."/>
            <person name="Elias M."/>
            <person name="Farnham G."/>
            <person name="Gachon C.M."/>
            <person name="Gschloessl B."/>
            <person name="Heesch S."/>
            <person name="Jabbari K."/>
            <person name="Jubin C."/>
            <person name="Kawai H."/>
            <person name="Kimura K."/>
            <person name="Kloareg B."/>
            <person name="Kupper F.C."/>
            <person name="Lang D."/>
            <person name="Le Bail A."/>
            <person name="Leblanc C."/>
            <person name="Lerouge P."/>
            <person name="Lohr M."/>
            <person name="Lopez P.J."/>
            <person name="Martens C."/>
            <person name="Maumus F."/>
            <person name="Michel G."/>
            <person name="Miranda-Saavedra D."/>
            <person name="Morales J."/>
            <person name="Moreau H."/>
            <person name="Motomura T."/>
            <person name="Nagasato C."/>
            <person name="Napoli C.A."/>
            <person name="Nelson D.R."/>
            <person name="Nyvall-Collen P."/>
            <person name="Peters A.F."/>
            <person name="Pommier C."/>
            <person name="Potin P."/>
            <person name="Poulain J."/>
            <person name="Quesneville H."/>
            <person name="Read B."/>
            <person name="Rensing S.A."/>
            <person name="Ritter A."/>
            <person name="Rousvoal S."/>
            <person name="Samanta M."/>
            <person name="Samson G."/>
            <person name="Schroeder D.C."/>
            <person name="Segurens B."/>
            <person name="Strittmatter M."/>
            <person name="Tonon T."/>
            <person name="Tregear J.W."/>
            <person name="Valentin K."/>
            <person name="von Dassow P."/>
            <person name="Yamagishi T."/>
            <person name="Van de Peer Y."/>
            <person name="Wincker P."/>
        </authorList>
    </citation>
    <scope>NUCLEOTIDE SEQUENCE [LARGE SCALE GENOMIC DNA]</scope>
    <source>
        <strain evidence="6">Ec32 / CCAP1310/4</strain>
    </source>
</reference>
<keyword evidence="1" id="KW-0808">Transferase</keyword>
<proteinExistence type="predicted"/>
<protein>
    <submittedName>
        <fullName evidence="5">Acyltransferase-like protein, copy 2</fullName>
    </submittedName>
</protein>
<dbReference type="InParanoid" id="D7FWP2"/>
<dbReference type="GO" id="GO:0006654">
    <property type="term" value="P:phosphatidic acid biosynthetic process"/>
    <property type="evidence" value="ECO:0007669"/>
    <property type="project" value="TreeGrafter"/>
</dbReference>
<feature type="transmembrane region" description="Helical" evidence="3">
    <location>
        <begin position="12"/>
        <end position="36"/>
    </location>
</feature>
<dbReference type="Proteomes" id="UP000002630">
    <property type="component" value="Linkage Group LG16"/>
</dbReference>
<sequence length="290" mass="32237">MFRQAVKLACHTWFGACLTWGLIIDWAGCVVITTILPDGQAQRRCCQWSHYVFRYFMLSSCPWIRVSRPPVEEVTRLLHRDRVCVLMNHTSFGDSIMFVATTPSNIIWRYRTLMKSTLFDWPFLGGVCRMVGHFPVLFRSKDENSFAVDKPEQAKIMEKAAVPHSSALLEAPTSAAPPIPQVKAHVESDGCLCLFPEGKINRNPAVLCPFRRGTFGVAEEMNMAVVSLTTVGCDESWPRESPVGGLPARIVIRLTEIAEAGHGLTAAALQEKAEASMQADVTSLLQERDA</sequence>
<dbReference type="AlphaFoldDB" id="D7FWP2"/>
<dbReference type="InterPro" id="IPR002123">
    <property type="entry name" value="Plipid/glycerol_acylTrfase"/>
</dbReference>
<evidence type="ECO:0000259" key="4">
    <source>
        <dbReference type="SMART" id="SM00563"/>
    </source>
</evidence>
<dbReference type="EMBL" id="FN648497">
    <property type="protein sequence ID" value="CBJ32130.1"/>
    <property type="molecule type" value="Genomic_DNA"/>
</dbReference>
<accession>D7FWP2</accession>
<dbReference type="OrthoDB" id="431951at2759"/>
<dbReference type="GO" id="GO:0003841">
    <property type="term" value="F:1-acylglycerol-3-phosphate O-acyltransferase activity"/>
    <property type="evidence" value="ECO:0007669"/>
    <property type="project" value="TreeGrafter"/>
</dbReference>
<keyword evidence="2" id="KW-0012">Acyltransferase</keyword>
<gene>
    <name evidence="5" type="ORF">Esi_0309_0031</name>
</gene>
<dbReference type="eggNOG" id="ENOG502S71D">
    <property type="taxonomic scope" value="Eukaryota"/>
</dbReference>
<dbReference type="OMA" id="AICSCHC"/>
<keyword evidence="3" id="KW-0472">Membrane</keyword>
<organism evidence="5 6">
    <name type="scientific">Ectocarpus siliculosus</name>
    <name type="common">Brown alga</name>
    <name type="synonym">Conferva siliculosa</name>
    <dbReference type="NCBI Taxonomy" id="2880"/>
    <lineage>
        <taxon>Eukaryota</taxon>
        <taxon>Sar</taxon>
        <taxon>Stramenopiles</taxon>
        <taxon>Ochrophyta</taxon>
        <taxon>PX clade</taxon>
        <taxon>Phaeophyceae</taxon>
        <taxon>Ectocarpales</taxon>
        <taxon>Ectocarpaceae</taxon>
        <taxon>Ectocarpus</taxon>
    </lineage>
</organism>
<evidence type="ECO:0000313" key="6">
    <source>
        <dbReference type="Proteomes" id="UP000002630"/>
    </source>
</evidence>
<dbReference type="CDD" id="cd07989">
    <property type="entry name" value="LPLAT_AGPAT-like"/>
    <property type="match status" value="1"/>
</dbReference>
<dbReference type="EMBL" id="FN649741">
    <property type="protein sequence ID" value="CBJ32130.1"/>
    <property type="molecule type" value="Genomic_DNA"/>
</dbReference>
<dbReference type="PANTHER" id="PTHR10434">
    <property type="entry name" value="1-ACYL-SN-GLYCEROL-3-PHOSPHATE ACYLTRANSFERASE"/>
    <property type="match status" value="1"/>
</dbReference>
<keyword evidence="3" id="KW-1133">Transmembrane helix</keyword>
<evidence type="ECO:0000256" key="1">
    <source>
        <dbReference type="ARBA" id="ARBA00022679"/>
    </source>
</evidence>
<evidence type="ECO:0000256" key="2">
    <source>
        <dbReference type="ARBA" id="ARBA00023315"/>
    </source>
</evidence>
<keyword evidence="6" id="KW-1185">Reference proteome</keyword>
<keyword evidence="3" id="KW-0812">Transmembrane</keyword>
<dbReference type="GO" id="GO:0005783">
    <property type="term" value="C:endoplasmic reticulum"/>
    <property type="evidence" value="ECO:0007669"/>
    <property type="project" value="TreeGrafter"/>
</dbReference>